<evidence type="ECO:0008006" key="3">
    <source>
        <dbReference type="Google" id="ProtNLM"/>
    </source>
</evidence>
<dbReference type="Pfam" id="PF03883">
    <property type="entry name" value="H2O2_YaaD"/>
    <property type="match status" value="1"/>
</dbReference>
<dbReference type="GO" id="GO:0033194">
    <property type="term" value="P:response to hydroperoxide"/>
    <property type="evidence" value="ECO:0007669"/>
    <property type="project" value="TreeGrafter"/>
</dbReference>
<dbReference type="RefSeq" id="WP_035112833.1">
    <property type="nucleotide sequence ID" value="NZ_CP047046.1"/>
</dbReference>
<dbReference type="GeneID" id="300552964"/>
<keyword evidence="2" id="KW-1185">Reference proteome</keyword>
<dbReference type="PANTHER" id="PTHR30283:SF4">
    <property type="entry name" value="PEROXIDE STRESS RESISTANCE PROTEIN YAAA"/>
    <property type="match status" value="1"/>
</dbReference>
<dbReference type="AlphaFoldDB" id="A0A0A2DNB3"/>
<dbReference type="PANTHER" id="PTHR30283">
    <property type="entry name" value="PEROXIDE STRESS RESPONSE PROTEIN YAAA"/>
    <property type="match status" value="1"/>
</dbReference>
<comment type="caution">
    <text evidence="1">The sequence shown here is derived from an EMBL/GenBank/DDBJ whole genome shotgun (WGS) entry which is preliminary data.</text>
</comment>
<organism evidence="1 2">
    <name type="scientific">Corynebacterium auriscanis</name>
    <dbReference type="NCBI Taxonomy" id="99807"/>
    <lineage>
        <taxon>Bacteria</taxon>
        <taxon>Bacillati</taxon>
        <taxon>Actinomycetota</taxon>
        <taxon>Actinomycetes</taxon>
        <taxon>Mycobacteriales</taxon>
        <taxon>Corynebacteriaceae</taxon>
        <taxon>Corynebacterium</taxon>
    </lineage>
</organism>
<name>A0A0A2DNB3_9CORY</name>
<evidence type="ECO:0000313" key="1">
    <source>
        <dbReference type="EMBL" id="KGM19394.1"/>
    </source>
</evidence>
<protein>
    <recommendedName>
        <fullName evidence="3">Peroxide stress protein YaaA</fullName>
    </recommendedName>
</protein>
<reference evidence="1 2" key="1">
    <citation type="submission" date="2014-10" db="EMBL/GenBank/DDBJ databases">
        <title>Whole Genome sequence of Corynebacterium auriscanis strain CIP 106629.</title>
        <authorList>
            <person name="Hassan S.S."/>
            <person name="Jamal S.B."/>
            <person name="Tiwari S."/>
            <person name="Oliveira L.D.C."/>
            <person name="Souza F."/>
            <person name="Mariano D.C."/>
            <person name="Almeida S."/>
            <person name="Dorella F."/>
            <person name="Pereira F."/>
            <person name="Carvalho A."/>
            <person name="Leal C.A."/>
            <person name="Soares S.D.C."/>
            <person name="Figueiredo H.C."/>
            <person name="Silva A."/>
            <person name="Azevedo V.A."/>
        </authorList>
    </citation>
    <scope>NUCLEOTIDE SEQUENCE [LARGE SCALE GENOMIC DNA]</scope>
    <source>
        <strain evidence="1 2">CIP 106629</strain>
    </source>
</reference>
<evidence type="ECO:0000313" key="2">
    <source>
        <dbReference type="Proteomes" id="UP000030145"/>
    </source>
</evidence>
<proteinExistence type="predicted"/>
<dbReference type="GO" id="GO:0005829">
    <property type="term" value="C:cytosol"/>
    <property type="evidence" value="ECO:0007669"/>
    <property type="project" value="TreeGrafter"/>
</dbReference>
<dbReference type="EMBL" id="JRVJ01000001">
    <property type="protein sequence ID" value="KGM19394.1"/>
    <property type="molecule type" value="Genomic_DNA"/>
</dbReference>
<dbReference type="InterPro" id="IPR005583">
    <property type="entry name" value="YaaA"/>
</dbReference>
<accession>A0A0A2DNB3</accession>
<gene>
    <name evidence="1" type="ORF">MA47_00560</name>
</gene>
<dbReference type="Proteomes" id="UP000030145">
    <property type="component" value="Unassembled WGS sequence"/>
</dbReference>
<sequence length="250" mass="27065">MLIVLPPSETKSFGGDGAALDLASLSFPSLTATRSDIAHDLARMDDEQAMNVLGLSAKLRDEASHNRQLFSSPTQPAILRYTGVLYDALDPASLSREAWQHLSIGSALFGVLMANDHIPHYRLSGSVKLPPAHRTLKSRWGSQITDELASYQEKHSGPVIDLRSGTYQQLGKLPGAITIRVESERPDGTRKVVSHFNKHYKGLVARQLASHADSFDSTPLALPAIADCLGEAGMRVEMPSGKSTELTLVV</sequence>
<dbReference type="NCBIfam" id="NF002546">
    <property type="entry name" value="PRK02101.2-4"/>
    <property type="match status" value="1"/>
</dbReference>